<dbReference type="Proteomes" id="UP000694850">
    <property type="component" value="Unplaced"/>
</dbReference>
<gene>
    <name evidence="2" type="primary">MILR1</name>
</gene>
<evidence type="ECO:0000313" key="2">
    <source>
        <dbReference type="RefSeq" id="XP_042639478.1"/>
    </source>
</evidence>
<organism evidence="1 2">
    <name type="scientific">Orycteropus afer afer</name>
    <dbReference type="NCBI Taxonomy" id="1230840"/>
    <lineage>
        <taxon>Eukaryota</taxon>
        <taxon>Metazoa</taxon>
        <taxon>Chordata</taxon>
        <taxon>Craniata</taxon>
        <taxon>Vertebrata</taxon>
        <taxon>Euteleostomi</taxon>
        <taxon>Mammalia</taxon>
        <taxon>Eutheria</taxon>
        <taxon>Afrotheria</taxon>
        <taxon>Tubulidentata</taxon>
        <taxon>Orycteropodidae</taxon>
        <taxon>Orycteropus</taxon>
    </lineage>
</organism>
<dbReference type="RefSeq" id="XP_042639478.1">
    <property type="nucleotide sequence ID" value="XM_042783544.1"/>
</dbReference>
<reference evidence="2" key="1">
    <citation type="submission" date="2025-08" db="UniProtKB">
        <authorList>
            <consortium name="RefSeq"/>
        </authorList>
    </citation>
    <scope>IDENTIFICATION</scope>
</reference>
<keyword evidence="1" id="KW-1185">Reference proteome</keyword>
<name>A0AC54ZFD6_ORYAF</name>
<protein>
    <submittedName>
        <fullName evidence="2">Allergin-1</fullName>
    </submittedName>
</protein>
<proteinExistence type="predicted"/>
<evidence type="ECO:0000313" key="1">
    <source>
        <dbReference type="Proteomes" id="UP000694850"/>
    </source>
</evidence>
<accession>A0AC54ZFD6</accession>
<sequence length="332" mass="36852">MWERVFLIFLFSRSIQTAVLDVEKKAKTDECPSPILSPETSVVTKGQKVSLICSIKEKSPILKFYSLFLGKNHLKTDTEKGETKIFNLSISEASDLGPYKCKVQVINCSKYSHEFTFTLVDPVAVPVLNVSVIQTEAGQYTLTLHCISPNGSLPIDYTFFEKNIAISPVISKDVREPAEFNFTKKRAGEGDEYRCEAKNRLPNNTRHSQPVSMPSTGGDGCPLCLQLLLPGLLLMLVVLALILACWIQPKYKARKAIREKVPKDYGDSSTEAAAYANICKHQADKESVPGLEPMQYDFTAQDGTGHSQELNYATPIFQKVASGEHGELQLLK</sequence>